<keyword evidence="2" id="KW-1185">Reference proteome</keyword>
<dbReference type="Proteomes" id="UP000478740">
    <property type="component" value="Unassembled WGS sequence"/>
</dbReference>
<accession>A0A6L6J1B9</accession>
<dbReference type="EMBL" id="WMII01000011">
    <property type="protein sequence ID" value="MTH65070.1"/>
    <property type="molecule type" value="Genomic_DNA"/>
</dbReference>
<dbReference type="RefSeq" id="WP_155044955.1">
    <property type="nucleotide sequence ID" value="NZ_WMIH01000011.1"/>
</dbReference>
<protein>
    <submittedName>
        <fullName evidence="1">Phage capsid protein</fullName>
    </submittedName>
</protein>
<dbReference type="Pfam" id="PF20911">
    <property type="entry name" value="GP7"/>
    <property type="match status" value="1"/>
</dbReference>
<dbReference type="InterPro" id="IPR048813">
    <property type="entry name" value="GP7-like"/>
</dbReference>
<comment type="caution">
    <text evidence="1">The sequence shown here is derived from an EMBL/GenBank/DDBJ whole genome shotgun (WGS) entry which is preliminary data.</text>
</comment>
<dbReference type="NCBIfam" id="NF045672">
    <property type="entry name" value="MCP_gp7_epsi_15"/>
    <property type="match status" value="1"/>
</dbReference>
<organism evidence="1 2">
    <name type="scientific">Paracoccus shanxieyensis</name>
    <dbReference type="NCBI Taxonomy" id="2675752"/>
    <lineage>
        <taxon>Bacteria</taxon>
        <taxon>Pseudomonadati</taxon>
        <taxon>Pseudomonadota</taxon>
        <taxon>Alphaproteobacteria</taxon>
        <taxon>Rhodobacterales</taxon>
        <taxon>Paracoccaceae</taxon>
        <taxon>Paracoccus</taxon>
    </lineage>
</organism>
<gene>
    <name evidence="1" type="ORF">GL284_12420</name>
</gene>
<evidence type="ECO:0000313" key="2">
    <source>
        <dbReference type="Proteomes" id="UP000478740"/>
    </source>
</evidence>
<proteinExistence type="predicted"/>
<dbReference type="AlphaFoldDB" id="A0A6L6J1B9"/>
<reference evidence="1 2" key="1">
    <citation type="submission" date="2019-11" db="EMBL/GenBank/DDBJ databases">
        <authorList>
            <person name="Dong K."/>
        </authorList>
    </citation>
    <scope>NUCLEOTIDE SEQUENCE [LARGE SCALE GENOMIC DNA]</scope>
    <source>
        <strain evidence="1 2">DK608</strain>
    </source>
</reference>
<evidence type="ECO:0000313" key="1">
    <source>
        <dbReference type="EMBL" id="MTH65070.1"/>
    </source>
</evidence>
<sequence length="342" mass="37836">MPELGNEWPTLIDLQSRLDEYGSVAPIMEMLARQNPIITDAVYQQCNNGTKHRTVIRTGIPEPTYRRFNRGVPATKTTTIPIEETTAMLEDYSNVDKEMVDISGNAAAFRASESRGKVQGFNNKVSRDIFYGSTAVTPEGFMGMTPRYSDPAAQSASQVVNAGGTGSDNTSIWFITWGDASTHLLHPANMPVGLQHRDLGEVTAEDDEGGYFQAYRDWFRWHIGMSVKDWEGNVRIGGIDVSALTKDAATGADLIDLMTEGSSRLNTGLVNEGKTIIYANRTVMSYLRRQARNAKNVQLSYEQVLGWDGKERRELYFDGFPVHQTDALLTTEAALPAGFTAF</sequence>
<name>A0A6L6J1B9_9RHOB</name>